<evidence type="ECO:0000259" key="1">
    <source>
        <dbReference type="Pfam" id="PF01345"/>
    </source>
</evidence>
<dbReference type="InterPro" id="IPR001434">
    <property type="entry name" value="OmcB-like_DUF11"/>
</dbReference>
<dbReference type="Pfam" id="PF24346">
    <property type="entry name" value="DUF7507"/>
    <property type="match status" value="1"/>
</dbReference>
<dbReference type="EMBL" id="QGTQ01000010">
    <property type="protein sequence ID" value="PWW01262.1"/>
    <property type="molecule type" value="Genomic_DNA"/>
</dbReference>
<dbReference type="Pfam" id="PF01345">
    <property type="entry name" value="DUF11"/>
    <property type="match status" value="5"/>
</dbReference>
<dbReference type="InterPro" id="IPR047589">
    <property type="entry name" value="DUF11_rpt"/>
</dbReference>
<evidence type="ECO:0000259" key="2">
    <source>
        <dbReference type="Pfam" id="PF24346"/>
    </source>
</evidence>
<dbReference type="PANTHER" id="PTHR34819:SF3">
    <property type="entry name" value="CELL SURFACE PROTEIN"/>
    <property type="match status" value="1"/>
</dbReference>
<dbReference type="InterPro" id="IPR051172">
    <property type="entry name" value="Chlamydia_OmcB"/>
</dbReference>
<feature type="domain" description="DUF11" evidence="1">
    <location>
        <begin position="1133"/>
        <end position="1232"/>
    </location>
</feature>
<dbReference type="NCBIfam" id="TIGR01451">
    <property type="entry name" value="B_ant_repeat"/>
    <property type="match status" value="7"/>
</dbReference>
<sequence length="1262" mass="132202">MPFVNRFFLNDTGALTYTGNTLGLSRSNSVGVPGTVDSIGAYVTTNTALQLGTYPPGTTSDFHLNSSSAILQLPLGSSVIYAELIWGGTYINNGVDNSAFINDAVTFVTPLGSFSISPSMGTRFEVLLSSGTQYGNVYAYVRSAEVTTLVQAAGAGTYTAGGIVGTIVVPDPTSNNCGWTLAVAYHDPTQQLRNLSIRVGAEVILATSGPVTELITGFATPQMGTLGGRALIGAQEGDANKSGDQALFGPTTSSLTVLSGPNNYPGNFFASQINNDLGQLDTSGTFGTRNQINGQPGSNIIGGRQGWDITNIDVSSTLEYLQTSAYLQLTTNGDGYLVNTIGLQLNIQTPLLTITKSADQSNVTVGTIVTYTVIVKNEGAVDATSVVLTDSIEAEGTFVPNSVTVNGSTVLGVDPTTGIPLGTLTPGGQITITFQYQITAVPDDGFVKDQAVVAYDFQPNPQSPVISTSVPSNIVQVEVFQPSVSVMKSGTPSPVLVGGVATYMVVVSNAGDITVDSVILTDTIPAGTSFVPNSVTVDGSNVPGVDPVTGIPLGSLTEGASRQVTFQLLVLTDPPGHSITDIATASYTYSLEPGHPIPGQNMSNQVTLPVINPDINPHVIANKEADKQQVIVGETVMYTVQISNYSMEAILNTVVTDTISEDVSFVPNSVTINGVSAPGTSPETGITLGTLGPGISAIITFQYIVISMPNPPVITDTANVAFNYRTVPYNQSTNPVQVDVLQPVITLTKRCSVSEAEVGDNVTYSITVANTGNVAATVVLTDLGDINAVFVPGTVRVNGVLNPAVSPLTGIPVGDINADSEAVVSFDVHFVAPPASSGQFYIDQSTAAYSYQSPSGQTGSGISQSNKVEVRYINFAISVTKSVNPTMARVGQQVTFIIVVTNNGNTAIMNAVLTDFSDPGVQYVPVSAVSAGIPVSGNLEDGFQLGAIQPGQTVVVTYVATVVSIPANGAIRDTAWLSYTENGTPARAASNPAVIYVTEPVVEIVKEVRESYVFIGDWLHYRLIIRNIGSFNVLAFVSDIIPPGTEYVPNSLKINGYPIPGESLQNGILTGTVEREVTYELTFMLRVVFFPPGGIAVNQSKIAATFEIPGGGNYRETILSNPVQSLILTSPTVTKTADVTEVPVGGVFVYGVEIENPNLVPLDQAILYDPLPAGLSFVLNSVTVNGTSIIEASPLSGIPIGTIPPESTFNVRFVVQVNYEPNPPITVNAASINFQFLLLNGDRLPGIVNSNEVLVEITEEEE</sequence>
<proteinExistence type="predicted"/>
<reference evidence="3 4" key="1">
    <citation type="submission" date="2018-05" db="EMBL/GenBank/DDBJ databases">
        <title>Genomic Encyclopedia of Type Strains, Phase III (KMG-III): the genomes of soil and plant-associated and newly described type strains.</title>
        <authorList>
            <person name="Whitman W."/>
        </authorList>
    </citation>
    <scope>NUCLEOTIDE SEQUENCE [LARGE SCALE GENOMIC DNA]</scope>
    <source>
        <strain evidence="3 4">CECT 5696</strain>
    </source>
</reference>
<name>A0A2V2YSQ8_9BACL</name>
<comment type="caution">
    <text evidence="3">The sequence shown here is derived from an EMBL/GenBank/DDBJ whole genome shotgun (WGS) entry which is preliminary data.</text>
</comment>
<evidence type="ECO:0000313" key="4">
    <source>
        <dbReference type="Proteomes" id="UP000246635"/>
    </source>
</evidence>
<organism evidence="3 4">
    <name type="scientific">Paenibacillus cellulosilyticus</name>
    <dbReference type="NCBI Taxonomy" id="375489"/>
    <lineage>
        <taxon>Bacteria</taxon>
        <taxon>Bacillati</taxon>
        <taxon>Bacillota</taxon>
        <taxon>Bacilli</taxon>
        <taxon>Bacillales</taxon>
        <taxon>Paenibacillaceae</taxon>
        <taxon>Paenibacillus</taxon>
    </lineage>
</organism>
<dbReference type="PANTHER" id="PTHR34819">
    <property type="entry name" value="LARGE CYSTEINE-RICH PERIPLASMIC PROTEIN OMCB"/>
    <property type="match status" value="1"/>
</dbReference>
<dbReference type="Gene3D" id="2.60.40.740">
    <property type="match status" value="3"/>
</dbReference>
<evidence type="ECO:0000313" key="3">
    <source>
        <dbReference type="EMBL" id="PWW01262.1"/>
    </source>
</evidence>
<dbReference type="RefSeq" id="WP_174812774.1">
    <property type="nucleotide sequence ID" value="NZ_CP054613.1"/>
</dbReference>
<protein>
    <submittedName>
        <fullName evidence="3">Putative repeat protein (TIGR01451 family)</fullName>
    </submittedName>
</protein>
<feature type="domain" description="DUF11" evidence="1">
    <location>
        <begin position="484"/>
        <end position="586"/>
    </location>
</feature>
<feature type="domain" description="DUF7507" evidence="2">
    <location>
        <begin position="742"/>
        <end position="803"/>
    </location>
</feature>
<feature type="domain" description="DUF11" evidence="1">
    <location>
        <begin position="877"/>
        <end position="980"/>
    </location>
</feature>
<accession>A0A2V2YSQ8</accession>
<gene>
    <name evidence="3" type="ORF">DFQ01_110153</name>
</gene>
<dbReference type="InterPro" id="IPR055354">
    <property type="entry name" value="DUF7507"/>
</dbReference>
<feature type="domain" description="DUF11" evidence="1">
    <location>
        <begin position="622"/>
        <end position="721"/>
    </location>
</feature>
<keyword evidence="4" id="KW-1185">Reference proteome</keyword>
<dbReference type="AlphaFoldDB" id="A0A2V2YSQ8"/>
<feature type="domain" description="DUF11" evidence="1">
    <location>
        <begin position="352"/>
        <end position="461"/>
    </location>
</feature>
<dbReference type="Proteomes" id="UP000246635">
    <property type="component" value="Unassembled WGS sequence"/>
</dbReference>